<proteinExistence type="predicted"/>
<comment type="caution">
    <text evidence="1">The sequence shown here is derived from an EMBL/GenBank/DDBJ whole genome shotgun (WGS) entry which is preliminary data.</text>
</comment>
<gene>
    <name evidence="1" type="ORF">EV182_002496</name>
</gene>
<dbReference type="EMBL" id="JAMZIH010005663">
    <property type="protein sequence ID" value="KAJ1674822.1"/>
    <property type="molecule type" value="Genomic_DNA"/>
</dbReference>
<feature type="non-terminal residue" evidence="1">
    <location>
        <position position="385"/>
    </location>
</feature>
<accession>A0ACC1HF61</accession>
<dbReference type="Proteomes" id="UP001145114">
    <property type="component" value="Unassembled WGS sequence"/>
</dbReference>
<protein>
    <submittedName>
        <fullName evidence="1">Uncharacterized protein</fullName>
    </submittedName>
</protein>
<reference evidence="1" key="1">
    <citation type="submission" date="2022-06" db="EMBL/GenBank/DDBJ databases">
        <title>Phylogenomic reconstructions and comparative analyses of Kickxellomycotina fungi.</title>
        <authorList>
            <person name="Reynolds N.K."/>
            <person name="Stajich J.E."/>
            <person name="Barry K."/>
            <person name="Grigoriev I.V."/>
            <person name="Crous P."/>
            <person name="Smith M.E."/>
        </authorList>
    </citation>
    <scope>NUCLEOTIDE SEQUENCE</scope>
    <source>
        <strain evidence="1">RSA 2271</strain>
    </source>
</reference>
<evidence type="ECO:0000313" key="2">
    <source>
        <dbReference type="Proteomes" id="UP001145114"/>
    </source>
</evidence>
<name>A0ACC1HF61_9FUNG</name>
<organism evidence="1 2">
    <name type="scientific">Spiromyces aspiralis</name>
    <dbReference type="NCBI Taxonomy" id="68401"/>
    <lineage>
        <taxon>Eukaryota</taxon>
        <taxon>Fungi</taxon>
        <taxon>Fungi incertae sedis</taxon>
        <taxon>Zoopagomycota</taxon>
        <taxon>Kickxellomycotina</taxon>
        <taxon>Kickxellomycetes</taxon>
        <taxon>Kickxellales</taxon>
        <taxon>Kickxellaceae</taxon>
        <taxon>Spiromyces</taxon>
    </lineage>
</organism>
<keyword evidence="2" id="KW-1185">Reference proteome</keyword>
<sequence>MSFLCAISGDVPKEPVVSPKTGKLYERRLIVKYIDENGKEPGTEEPLSESDLITLSQDSPVVAPRPPTITSIPSILSVLQNEWDALVLESYTLKQQYQQVRQELTQALYQHDAACRVIARLMKERDEARKALADIQAHLSLQPSATAAGAAENGKAESAMEVEAKGDGASAEEAMLGKITATAEELSKARKKRKLPENFTPAETVRAFAQTTTVESLHSSTSPGILDIMSDVSGNYILTAGMDKHAEIYNITEDKTMCVLKGHTKKVNAVAWRGGAESGLEDICFTVSADKSARIWVPDGNGIWKKEAILKPHSNEVTSISVHPCRDYFASSSLDGTWALHDVATAVTYFTAQSEGTTSITAASFHPDGLIYAAGGSDSSIYIWD</sequence>
<evidence type="ECO:0000313" key="1">
    <source>
        <dbReference type="EMBL" id="KAJ1674822.1"/>
    </source>
</evidence>